<protein>
    <submittedName>
        <fullName evidence="1">Uncharacterized protein</fullName>
    </submittedName>
</protein>
<comment type="caution">
    <text evidence="1">The sequence shown here is derived from an EMBL/GenBank/DDBJ whole genome shotgun (WGS) entry which is preliminary data.</text>
</comment>
<dbReference type="Proteomes" id="UP000476176">
    <property type="component" value="Unassembled WGS sequence"/>
</dbReference>
<name>A0A6A3U8J0_9STRA</name>
<sequence length="68" mass="7151">MRLVTPTRSFPRRCTAAATATSTASRIATRPAAIPVAKVVLLLPQCCTILLGPCCGSWIHSISRLVSG</sequence>
<dbReference type="EMBL" id="QXGA01000405">
    <property type="protein sequence ID" value="KAE9146469.1"/>
    <property type="molecule type" value="Genomic_DNA"/>
</dbReference>
<proteinExistence type="predicted"/>
<evidence type="ECO:0000313" key="6">
    <source>
        <dbReference type="Proteomes" id="UP000476176"/>
    </source>
</evidence>
<dbReference type="AlphaFoldDB" id="A0A6A3U8J0"/>
<gene>
    <name evidence="3" type="ORF">PF001_g20131</name>
    <name evidence="2" type="ORF">PF004_g22868</name>
    <name evidence="1" type="ORF">PF006_g8753</name>
</gene>
<dbReference type="EMBL" id="QXGC01002358">
    <property type="protein sequence ID" value="KAE9187208.1"/>
    <property type="molecule type" value="Genomic_DNA"/>
</dbReference>
<dbReference type="Proteomes" id="UP000437068">
    <property type="component" value="Unassembled WGS sequence"/>
</dbReference>
<organism evidence="1 5">
    <name type="scientific">Phytophthora fragariae</name>
    <dbReference type="NCBI Taxonomy" id="53985"/>
    <lineage>
        <taxon>Eukaryota</taxon>
        <taxon>Sar</taxon>
        <taxon>Stramenopiles</taxon>
        <taxon>Oomycota</taxon>
        <taxon>Peronosporomycetes</taxon>
        <taxon>Peronosporales</taxon>
        <taxon>Peronosporaceae</taxon>
        <taxon>Phytophthora</taxon>
    </lineage>
</organism>
<evidence type="ECO:0000313" key="1">
    <source>
        <dbReference type="EMBL" id="KAE9146469.1"/>
    </source>
</evidence>
<dbReference type="EMBL" id="QXGE01001705">
    <property type="protein sequence ID" value="KAE9289254.1"/>
    <property type="molecule type" value="Genomic_DNA"/>
</dbReference>
<evidence type="ECO:0000313" key="2">
    <source>
        <dbReference type="EMBL" id="KAE9187208.1"/>
    </source>
</evidence>
<accession>A0A6A3U8J0</accession>
<evidence type="ECO:0000313" key="5">
    <source>
        <dbReference type="Proteomes" id="UP000440732"/>
    </source>
</evidence>
<evidence type="ECO:0000313" key="4">
    <source>
        <dbReference type="Proteomes" id="UP000437068"/>
    </source>
</evidence>
<reference evidence="4 5" key="1">
    <citation type="submission" date="2018-08" db="EMBL/GenBank/DDBJ databases">
        <title>Genomic investigation of the strawberry pathogen Phytophthora fragariae indicates pathogenicity is determined by transcriptional variation in three key races.</title>
        <authorList>
            <person name="Adams T.M."/>
            <person name="Armitage A.D."/>
            <person name="Sobczyk M.K."/>
            <person name="Bates H.J."/>
            <person name="Dunwell J.M."/>
            <person name="Nellist C.F."/>
            <person name="Harrison R.J."/>
        </authorList>
    </citation>
    <scope>NUCLEOTIDE SEQUENCE [LARGE SCALE GENOMIC DNA]</scope>
    <source>
        <strain evidence="3 4">A4</strain>
        <strain evidence="2 6">BC-23</strain>
        <strain evidence="1 5">NOV-5</strain>
    </source>
</reference>
<evidence type="ECO:0000313" key="3">
    <source>
        <dbReference type="EMBL" id="KAE9289254.1"/>
    </source>
</evidence>
<dbReference type="Proteomes" id="UP000440732">
    <property type="component" value="Unassembled WGS sequence"/>
</dbReference>